<dbReference type="PANTHER" id="PTHR33371">
    <property type="entry name" value="INTERMEMBRANE PHOSPHOLIPID TRANSPORT SYSTEM BINDING PROTEIN MLAD-RELATED"/>
    <property type="match status" value="1"/>
</dbReference>
<keyword evidence="1" id="KW-1133">Transmembrane helix</keyword>
<dbReference type="AlphaFoldDB" id="U7DE05"/>
<dbReference type="EMBL" id="ASJR01000002">
    <property type="protein sequence ID" value="ERP39146.1"/>
    <property type="molecule type" value="Genomic_DNA"/>
</dbReference>
<evidence type="ECO:0000259" key="2">
    <source>
        <dbReference type="Pfam" id="PF02470"/>
    </source>
</evidence>
<evidence type="ECO:0000313" key="3">
    <source>
        <dbReference type="EMBL" id="ERP39146.1"/>
    </source>
</evidence>
<dbReference type="eggNOG" id="COG1463">
    <property type="taxonomic scope" value="Bacteria"/>
</dbReference>
<dbReference type="OrthoDB" id="9771725at2"/>
<dbReference type="Proteomes" id="UP000017148">
    <property type="component" value="Unassembled WGS sequence"/>
</dbReference>
<evidence type="ECO:0000313" key="4">
    <source>
        <dbReference type="Proteomes" id="UP000017148"/>
    </source>
</evidence>
<keyword evidence="1" id="KW-0812">Transmembrane</keyword>
<organism evidence="3 4">
    <name type="scientific">Chitinivibrio alkaliphilus ACht1</name>
    <dbReference type="NCBI Taxonomy" id="1313304"/>
    <lineage>
        <taxon>Bacteria</taxon>
        <taxon>Pseudomonadati</taxon>
        <taxon>Fibrobacterota</taxon>
        <taxon>Chitinivibrionia</taxon>
        <taxon>Chitinivibrionales</taxon>
        <taxon>Chitinivibrionaceae</taxon>
        <taxon>Chitinivibrio</taxon>
    </lineage>
</organism>
<dbReference type="InterPro" id="IPR052336">
    <property type="entry name" value="MlaD_Phospholipid_Transporter"/>
</dbReference>
<reference evidence="3 4" key="1">
    <citation type="journal article" date="2013" name="Environ. Microbiol.">
        <title>Genome analysis of Chitinivibrio alkaliphilus gen. nov., sp. nov., a novel extremely haloalkaliphilic anaerobic chitinolytic bacterium from the candidate phylum Termite Group 3.</title>
        <authorList>
            <person name="Sorokin D.Y."/>
            <person name="Gumerov V.M."/>
            <person name="Rakitin A.L."/>
            <person name="Beletsky A.V."/>
            <person name="Damste J.S."/>
            <person name="Muyzer G."/>
            <person name="Mardanov A.V."/>
            <person name="Ravin N.V."/>
        </authorList>
    </citation>
    <scope>NUCLEOTIDE SEQUENCE [LARGE SCALE GENOMIC DNA]</scope>
    <source>
        <strain evidence="3 4">ACht1</strain>
    </source>
</reference>
<keyword evidence="1" id="KW-0472">Membrane</keyword>
<dbReference type="RefSeq" id="WP_022635859.1">
    <property type="nucleotide sequence ID" value="NZ_ASJR01000002.1"/>
</dbReference>
<evidence type="ECO:0000256" key="1">
    <source>
        <dbReference type="SAM" id="Phobius"/>
    </source>
</evidence>
<dbReference type="Pfam" id="PF02470">
    <property type="entry name" value="MlaD"/>
    <property type="match status" value="1"/>
</dbReference>
<dbReference type="STRING" id="1313304.CALK_0313"/>
<gene>
    <name evidence="3" type="ORF">CALK_0313</name>
</gene>
<protein>
    <submittedName>
        <fullName evidence="3">ABC transporter, substrate-binding protein</fullName>
    </submittedName>
</protein>
<name>U7DE05_9BACT</name>
<proteinExistence type="predicted"/>
<dbReference type="PANTHER" id="PTHR33371:SF4">
    <property type="entry name" value="INTERMEMBRANE PHOSPHOLIPID TRANSPORT SYSTEM BINDING PROTEIN MLAD"/>
    <property type="match status" value="1"/>
</dbReference>
<keyword evidence="4" id="KW-1185">Reference proteome</keyword>
<feature type="transmembrane region" description="Helical" evidence="1">
    <location>
        <begin position="21"/>
        <end position="42"/>
    </location>
</feature>
<accession>U7DE05</accession>
<dbReference type="InterPro" id="IPR003399">
    <property type="entry name" value="Mce/MlaD"/>
</dbReference>
<sequence>MSSTTAHHNKDPFYYRYRNQVVGLFVLIPLILIPTFMVHVFISSEYFTPRAPLYLRVTHSLPIEKGNNVTIMEKKVGYVQEIILNKEGSLDIKMSVEEQYLPLIGHDSKCMIKQKQTVVGDWLIDIAPSRNPEKKVTAGDTLRQFEFIRIEDMVHRLTTMSRSAHTILNQVAYGEGIVSMLISDEELAQDMRILVDQTKHFFAELETSLDSFPPILETMEQAILSLDKLGHEGVSMAQNLNTFALMAQHVADSLFIVTEKMDHLADSTATVPPVMKQSFEEIESVLAEFALILEGLREHWFLKRSIRRVEEDREE</sequence>
<feature type="domain" description="Mce/MlaD" evidence="2">
    <location>
        <begin position="53"/>
        <end position="128"/>
    </location>
</feature>
<comment type="caution">
    <text evidence="3">The sequence shown here is derived from an EMBL/GenBank/DDBJ whole genome shotgun (WGS) entry which is preliminary data.</text>
</comment>